<protein>
    <recommendedName>
        <fullName evidence="3">CN hydrolase domain-containing protein</fullName>
    </recommendedName>
</protein>
<keyword evidence="2" id="KW-1185">Reference proteome</keyword>
<gene>
    <name evidence="1" type="ORF">K6V98_07810</name>
</gene>
<evidence type="ECO:0008006" key="3">
    <source>
        <dbReference type="Google" id="ProtNLM"/>
    </source>
</evidence>
<dbReference type="RefSeq" id="WP_222199973.1">
    <property type="nucleotide sequence ID" value="NZ_JAIMFO010000009.1"/>
</dbReference>
<dbReference type="InterPro" id="IPR014729">
    <property type="entry name" value="Rossmann-like_a/b/a_fold"/>
</dbReference>
<organism evidence="1 2">
    <name type="scientific">Collinsella ureilytica</name>
    <dbReference type="NCBI Taxonomy" id="2869515"/>
    <lineage>
        <taxon>Bacteria</taxon>
        <taxon>Bacillati</taxon>
        <taxon>Actinomycetota</taxon>
        <taxon>Coriobacteriia</taxon>
        <taxon>Coriobacteriales</taxon>
        <taxon>Coriobacteriaceae</taxon>
        <taxon>Collinsella</taxon>
    </lineage>
</organism>
<name>A0ABS7MLK1_9ACTN</name>
<dbReference type="SUPFAM" id="SSF56317">
    <property type="entry name" value="Carbon-nitrogen hydrolase"/>
    <property type="match status" value="1"/>
</dbReference>
<dbReference type="Gene3D" id="3.60.110.10">
    <property type="entry name" value="Carbon-nitrogen hydrolase"/>
    <property type="match status" value="1"/>
</dbReference>
<dbReference type="Gene3D" id="3.40.50.620">
    <property type="entry name" value="HUPs"/>
    <property type="match status" value="1"/>
</dbReference>
<proteinExistence type="predicted"/>
<evidence type="ECO:0000313" key="1">
    <source>
        <dbReference type="EMBL" id="MBY4798249.1"/>
    </source>
</evidence>
<dbReference type="EMBL" id="JAIMFO010000009">
    <property type="protein sequence ID" value="MBY4798249.1"/>
    <property type="molecule type" value="Genomic_DNA"/>
</dbReference>
<accession>A0ABS7MLK1</accession>
<dbReference type="Proteomes" id="UP000700908">
    <property type="component" value="Unassembled WGS sequence"/>
</dbReference>
<sequence length="654" mass="71198">MRLALAQINARLGDIPFIFSRIQQQVEIALRKGVKALAIPTPLMTGLAPGGLIQSPNYMHDLLTALTVLAEDLEETELACFIPAIIPVSGNALLEIFLVRDGHVVPLRLLVLMGHRGPGLPQLTPPVVDIDGVRVALTLDPHQDLASLPSGTDLALYFDTTPFTVAESKARGIAGIKESGLATLAQDQGLWLACMMGVGGFDEHIFCGGSFVLDDGGKVIAASPCFEEDLLICDISRDATIPALSSDLIPVYDRHEWIWNALRLQMQDALNAEGMSRVALHITGDLPSALLAVLATDAFGPRGVIGVLIESDDTLTPWERAREDARVAQVRSIASMLHITLVERSISGPGSADSDEVRPPTALRRLKSGIEGLCLMDVACSYRALPLSSLTKTDYALASGPMVTAEVAPLAPFGDVFLTELEFLARMRNRASAVLPSELVSLEEVRRVMKRMLARSIEGTYEDEENRDRINRLLMPLEPSQIDGIIREHVEHNCTLEDITYAEYGAIAMLLVLVRYGEGPRRQLPMVPVVSARSFAERAWPVQLGWSDLGRMGAELMKIDEVANREAARVGEIFEGRAEEMRREVFSLIGGFLGLRPDQIAELESDMAQELMKHDLEGLENHLKNLGNIGGQIRPDVPGGSSEIMGGSAFFSLN</sequence>
<dbReference type="InterPro" id="IPR036526">
    <property type="entry name" value="C-N_Hydrolase_sf"/>
</dbReference>
<reference evidence="1 2" key="1">
    <citation type="submission" date="2021-08" db="EMBL/GenBank/DDBJ databases">
        <title>Collinsella faecalis sp. nov. isolated from swine faeces.</title>
        <authorList>
            <person name="Oh B.S."/>
            <person name="Lee J.H."/>
        </authorList>
    </citation>
    <scope>NUCLEOTIDE SEQUENCE [LARGE SCALE GENOMIC DNA]</scope>
    <source>
        <strain evidence="1 2">AGMB00827</strain>
    </source>
</reference>
<comment type="caution">
    <text evidence="1">The sequence shown here is derived from an EMBL/GenBank/DDBJ whole genome shotgun (WGS) entry which is preliminary data.</text>
</comment>
<evidence type="ECO:0000313" key="2">
    <source>
        <dbReference type="Proteomes" id="UP000700908"/>
    </source>
</evidence>